<dbReference type="EMBL" id="ACCR02000002">
    <property type="protein sequence ID" value="EFI85260.1"/>
    <property type="molecule type" value="Genomic_DNA"/>
</dbReference>
<comment type="caution">
    <text evidence="1">The sequence shown here is derived from an EMBL/GenBank/DDBJ whole genome shotgun (WGS) entry which is preliminary data.</text>
</comment>
<sequence length="66" mass="7439">MPRGKPVPVNQRFKDPVKFNGVIDRSTQQDINIIAASLVKEFDGNIPTQGQTLTHIVEFYKKNNQG</sequence>
<dbReference type="HOGENOM" id="CLU_2902158_0_0_9"/>
<dbReference type="RefSeq" id="WP_003757104.1">
    <property type="nucleotide sequence ID" value="NZ_GL538352.1"/>
</dbReference>
<reference evidence="1" key="1">
    <citation type="submission" date="2010-06" db="EMBL/GenBank/DDBJ databases">
        <authorList>
            <person name="Muzny D."/>
            <person name="Qin X."/>
            <person name="Buhay C."/>
            <person name="Dugan-Rocha S."/>
            <person name="Ding Y."/>
            <person name="Chen G."/>
            <person name="Hawes A."/>
            <person name="Holder M."/>
            <person name="Jhangiani S."/>
            <person name="Johnson A."/>
            <person name="Khan Z."/>
            <person name="Li Z."/>
            <person name="Liu W."/>
            <person name="Liu X."/>
            <person name="Perez L."/>
            <person name="Shen H."/>
            <person name="Wang Q."/>
            <person name="Watt J."/>
            <person name="Xi L."/>
            <person name="Xin Y."/>
            <person name="Zhou J."/>
            <person name="Deng J."/>
            <person name="Jiang H."/>
            <person name="Liu Y."/>
            <person name="Qu J."/>
            <person name="Song X.-Z."/>
            <person name="Zhang L."/>
            <person name="Villasana D."/>
            <person name="Johnson A."/>
            <person name="Liu J."/>
            <person name="Liyanage D."/>
            <person name="Lorensuhewa L."/>
            <person name="Robinson T."/>
            <person name="Song A."/>
            <person name="Song B.-B."/>
            <person name="Dinh H."/>
            <person name="Thornton R."/>
            <person name="Coyle M."/>
            <person name="Francisco L."/>
            <person name="Jackson L."/>
            <person name="Javaid M."/>
            <person name="Korchina V."/>
            <person name="Kovar C."/>
            <person name="Mata R."/>
            <person name="Mathew T."/>
            <person name="Ngo R."/>
            <person name="Nguyen L."/>
            <person name="Nguyen N."/>
            <person name="Okwuonu G."/>
            <person name="Ongeri F."/>
            <person name="Pham C."/>
            <person name="Simmons D."/>
            <person name="Wilczek-Boney K."/>
            <person name="Hale W."/>
            <person name="Jakkamsetti A."/>
            <person name="Pham P."/>
            <person name="Ruth R."/>
            <person name="San Lucas F."/>
            <person name="Warren J."/>
            <person name="Zhang J."/>
            <person name="Zhao Z."/>
            <person name="Zhou C."/>
            <person name="Zhu D."/>
            <person name="Lee S."/>
            <person name="Bess C."/>
            <person name="Blankenburg K."/>
            <person name="Forbes L."/>
            <person name="Fu Q."/>
            <person name="Gubbala S."/>
            <person name="Hirani K."/>
            <person name="Jayaseelan J.C."/>
            <person name="Lara F."/>
            <person name="Munidasa M."/>
            <person name="Palculict T."/>
            <person name="Patil S."/>
            <person name="Pu L.-L."/>
            <person name="Saada N."/>
            <person name="Tang L."/>
            <person name="Weissenberger G."/>
            <person name="Zhu Y."/>
            <person name="Hemphill L."/>
            <person name="Shang Y."/>
            <person name="Youmans B."/>
            <person name="Ayvaz T."/>
            <person name="Ross M."/>
            <person name="Santibanez J."/>
            <person name="Aqrawi P."/>
            <person name="Gross S."/>
            <person name="Joshi V."/>
            <person name="Fowler G."/>
            <person name="Nazareth L."/>
            <person name="Reid J."/>
            <person name="Worley K."/>
            <person name="Petrosino J."/>
            <person name="Highlander S."/>
            <person name="Gibbs R."/>
        </authorList>
    </citation>
    <scope>NUCLEOTIDE SEQUENCE [LARGE SCALE GENOMIC DNA]</scope>
    <source>
        <strain evidence="1">DSM 20601</strain>
    </source>
</reference>
<gene>
    <name evidence="1" type="ORF">HMPREF0556_10459</name>
</gene>
<dbReference type="AlphaFoldDB" id="D7UUF3"/>
<keyword evidence="2" id="KW-1185">Reference proteome</keyword>
<name>D7UUF3_LISGR</name>
<proteinExistence type="predicted"/>
<dbReference type="Proteomes" id="UP000010119">
    <property type="component" value="Unassembled WGS sequence"/>
</dbReference>
<protein>
    <submittedName>
        <fullName evidence="1">Uncharacterized protein</fullName>
    </submittedName>
</protein>
<accession>D7UUF3</accession>
<evidence type="ECO:0000313" key="2">
    <source>
        <dbReference type="Proteomes" id="UP000010119"/>
    </source>
</evidence>
<evidence type="ECO:0000313" key="1">
    <source>
        <dbReference type="EMBL" id="EFI85260.1"/>
    </source>
</evidence>
<organism evidence="1 2">
    <name type="scientific">Listeria grayi DSM 20601</name>
    <dbReference type="NCBI Taxonomy" id="525367"/>
    <lineage>
        <taxon>Bacteria</taxon>
        <taxon>Bacillati</taxon>
        <taxon>Bacillota</taxon>
        <taxon>Bacilli</taxon>
        <taxon>Bacillales</taxon>
        <taxon>Listeriaceae</taxon>
        <taxon>Listeria</taxon>
    </lineage>
</organism>